<dbReference type="InterPro" id="IPR011989">
    <property type="entry name" value="ARM-like"/>
</dbReference>
<keyword evidence="17" id="KW-1185">Reference proteome</keyword>
<dbReference type="GO" id="GO:0030951">
    <property type="term" value="P:establishment or maintenance of microtubule cytoskeleton polarity"/>
    <property type="evidence" value="ECO:0007669"/>
    <property type="project" value="InterPro"/>
</dbReference>
<feature type="domain" description="TOG" evidence="15">
    <location>
        <begin position="583"/>
        <end position="815"/>
    </location>
</feature>
<dbReference type="FunFam" id="1.25.10.10:FF:000063">
    <property type="entry name" value="Putative cytoskeleton-associated protein 5"/>
    <property type="match status" value="1"/>
</dbReference>
<feature type="region of interest" description="Disordered" evidence="14">
    <location>
        <begin position="1411"/>
        <end position="1466"/>
    </location>
</feature>
<evidence type="ECO:0000256" key="1">
    <source>
        <dbReference type="ARBA" id="ARBA00004300"/>
    </source>
</evidence>
<organism evidence="16 17">
    <name type="scientific">Megalurothrips usitatus</name>
    <name type="common">bean blossom thrips</name>
    <dbReference type="NCBI Taxonomy" id="439358"/>
    <lineage>
        <taxon>Eukaryota</taxon>
        <taxon>Metazoa</taxon>
        <taxon>Ecdysozoa</taxon>
        <taxon>Arthropoda</taxon>
        <taxon>Hexapoda</taxon>
        <taxon>Insecta</taxon>
        <taxon>Pterygota</taxon>
        <taxon>Neoptera</taxon>
        <taxon>Paraneoptera</taxon>
        <taxon>Thysanoptera</taxon>
        <taxon>Terebrantia</taxon>
        <taxon>Thripoidea</taxon>
        <taxon>Thripidae</taxon>
        <taxon>Megalurothrips</taxon>
    </lineage>
</organism>
<evidence type="ECO:0000256" key="14">
    <source>
        <dbReference type="SAM" id="MobiDB-lite"/>
    </source>
</evidence>
<keyword evidence="10" id="KW-0206">Cytoskeleton</keyword>
<name>A0AAV7XAM5_9NEOP</name>
<dbReference type="Proteomes" id="UP001075354">
    <property type="component" value="Chromosome 13"/>
</dbReference>
<keyword evidence="8" id="KW-0498">Mitosis</keyword>
<evidence type="ECO:0000256" key="2">
    <source>
        <dbReference type="ARBA" id="ARBA00004629"/>
    </source>
</evidence>
<evidence type="ECO:0000259" key="15">
    <source>
        <dbReference type="SMART" id="SM01349"/>
    </source>
</evidence>
<evidence type="ECO:0000313" key="17">
    <source>
        <dbReference type="Proteomes" id="UP001075354"/>
    </source>
</evidence>
<keyword evidence="7" id="KW-0677">Repeat</keyword>
<feature type="domain" description="TOG" evidence="15">
    <location>
        <begin position="1179"/>
        <end position="1418"/>
    </location>
</feature>
<evidence type="ECO:0000256" key="4">
    <source>
        <dbReference type="ARBA" id="ARBA00022454"/>
    </source>
</evidence>
<dbReference type="EMBL" id="JAPTSV010000013">
    <property type="protein sequence ID" value="KAJ1521498.1"/>
    <property type="molecule type" value="Genomic_DNA"/>
</dbReference>
<sequence>MEEDTEYLKLPIEDRCVHKLWKARLNGYEEACKLFNKIDDEKSPEWNKFLGLVKKFVIDSNAVAQEKGLEATLAFVENCGSAGKTAGDVVASIVAKSIAAPKTKTREMSLQIILMYVEIEKQEAVQEELVKGMEHKNPKIVAECVSAVTQALREFGPKVVTIKPLVKVMPTLLENRDKAVRDNGKAMVVEMHRWIGAALKPQLSSLKPVQLTELETEFEKTKNDKAVPTRYLRSQQARQAKAAAEAAETGDGGEDEGDNDAAVEIDPYELMTAVDILSKLPSGFYDKVEAKKWQERKEAMDEFNNLLQKSPKLESGDYGDLVRALKKIISKDSNVVVVTVALKNLAGLANGLKKRFSPYASACIPALLEKFKEKKATVVAAIREAIDAVYQSTTIENIQEDVLAALENKNPSVKSETAAFLARCFTKCTAVMLSKKLLKAYSTALIKALNESDPSVRDNAAEALGTALKVVGEKTLMPFVSDVDNLKMAKIRECCEKAVIVAKPAKAAPSERPNTAPAKGGRDASPPPPRAQAGSTAPKPVKRPATSGGPARKAAPASAPAPGAAKKTAAKGAKEPKVAQEKELSQEEVDEKAGELFSAEILSGLFDSVWKTRLGAVEEFDRAVKMMDKCDAPTQVLIRTLHKKPGLKDTNFQVLKAKLEVVKYIAENFTVSSTSTNFILNDITEKLGDAKNGTVSSEVLTALAEATKLDHVASEVLDYAFNNQKSPKVQQEALNWLSQALLEFGFVVQPKPLIENVKKAFSATNPAVRTSAIQLLGTLYLYMGPQLSLFFENEKPALVQQINSEFEKRAGEKPPSPIRGLTKAVDNTVGDDEDNDAAPEPVNVQDLLPRVDISSQLTSALISELSDKNWKVRSEALDKITSILAEARFIMGNLGELPPVLAQRLVDSNAKIAASAITICQTLATSMGTACKQHTRTFFPGLLQCMGDSKSWIRSSAVTCINTFGEQGGFKEFFEGEMIADGLKSGSPALRVELWNWLSERLPQMKTVSKDELVACLPYLYSNLEDRNADVRKNAQEATLGVMIHVGYEGMLKATSALKPGSRNVVVQHLDKVRGNLPAKPAPAKSRGIQPSQSDDQLANKAGSKTVKSPNSKIAGISSGTKTITKSKSGSAVKPTSRKKDEDVDTSPLVQVNNLKNQRSIDEQKLKVLKWNFMTPRDEFVELLRDQMTTACFNRNLIANMFHSDFKYHLKAIDMLIEDLPDNGKALTCNLDLILKWMTLRFFDTNPSVLLRGLEYLQTVFNMLIEDNYSMLETEASSFIPYLILKVGDPKDAVRHSVRALFKQIGQVYSVTRLFTYIMDGLKSKNARQRTECLEELGSLIENYGISVCTPSAAAAMKEVAKQISDRDNAVRNAALNCVVQAYFLEGERVYKMVGNISDKDMSLLEERIKRAGKNRSATRASVNPVRPSMASAAPPPAQLSPQRVQDIPDEQPDQEEEEEEAIENQEPVVVHKPKLVSGPFGLDMDFIEKIETEKPTSNDPKIIKIDLSGIYEGSENVRDASPLMARGNSNRENTSRVMNALNIHNLPKLSPIPDVLKDFNLARLQKQQQPRDPVEDLLDRTLSLIAGSDMDKCKDTLLQVEYVTRSDKVHVLIPRVDQLMSCCNAQLRTVVLCNTVYSKEEQTMVLRALFGTLHSFYNQPILTRHVSTADLRESILVMVRMLAEKRLEGLSDIDNFVQIVNILVMVIIDKADHTRVTCALLKLLHESVEKGDQWPAKMQELIMKCIWKVVRSFPSWEPDIDYDPIMLEIHGFLKSYPTRMWKHSQSDVPLRTAKTLLHAMVKQRGSKVLLHMSSIKEPAESEVPIYVNKFIKTVKQDDQKSKDDKSSPQQRLSKNTQELLTEIFKKIGSKDHTQEGLRLLYEFKEQNPEVSIEPFLRKATQFFQDYIQRGLQAIEFDRRRQAGSGGSTPTPRTVVSAGGAAAHVPVGDPAVDNASSVSGGGDDVMDANYYRERLRALQQCAGFDEVTNAAARTPPPVRNEAALDLEAQLGLDQNLNFNSVSGSTNEMTGASRRELSNREALRRRLEEVKSSAR</sequence>
<gene>
    <name evidence="16" type="ORF">ONE63_003163</name>
</gene>
<feature type="region of interest" description="Disordered" evidence="14">
    <location>
        <begin position="238"/>
        <end position="260"/>
    </location>
</feature>
<keyword evidence="11" id="KW-0131">Cell cycle</keyword>
<feature type="region of interest" description="Disordered" evidence="14">
    <location>
        <begin position="505"/>
        <end position="588"/>
    </location>
</feature>
<feature type="compositionally biased region" description="Acidic residues" evidence="14">
    <location>
        <begin position="251"/>
        <end position="260"/>
    </location>
</feature>
<dbReference type="GO" id="GO:0051301">
    <property type="term" value="P:cell division"/>
    <property type="evidence" value="ECO:0007669"/>
    <property type="project" value="UniProtKB-KW"/>
</dbReference>
<keyword evidence="5" id="KW-0963">Cytoplasm</keyword>
<feature type="region of interest" description="Disordered" evidence="14">
    <location>
        <begin position="1074"/>
        <end position="1148"/>
    </location>
</feature>
<keyword evidence="6" id="KW-0132">Cell division</keyword>
<proteinExistence type="inferred from homology"/>
<dbReference type="InterPro" id="IPR034085">
    <property type="entry name" value="TOG"/>
</dbReference>
<evidence type="ECO:0000256" key="5">
    <source>
        <dbReference type="ARBA" id="ARBA00022490"/>
    </source>
</evidence>
<dbReference type="FunFam" id="1.25.10.10:FF:000052">
    <property type="entry name" value="Cytoskeleton associated protein 5"/>
    <property type="match status" value="1"/>
</dbReference>
<keyword evidence="9" id="KW-0995">Kinetochore</keyword>
<evidence type="ECO:0000256" key="13">
    <source>
        <dbReference type="ARBA" id="ARBA00025722"/>
    </source>
</evidence>
<feature type="compositionally biased region" description="Basic and acidic residues" evidence="14">
    <location>
        <begin position="2032"/>
        <end position="2054"/>
    </location>
</feature>
<dbReference type="GO" id="GO:0061863">
    <property type="term" value="F:microtubule plus end polymerase"/>
    <property type="evidence" value="ECO:0007669"/>
    <property type="project" value="InterPro"/>
</dbReference>
<dbReference type="PANTHER" id="PTHR12609">
    <property type="entry name" value="MICROTUBULE ASSOCIATED PROTEIN XMAP215"/>
    <property type="match status" value="1"/>
</dbReference>
<dbReference type="InterPro" id="IPR045110">
    <property type="entry name" value="XMAP215"/>
</dbReference>
<evidence type="ECO:0000256" key="12">
    <source>
        <dbReference type="ARBA" id="ARBA00023328"/>
    </source>
</evidence>
<dbReference type="SMART" id="SM01349">
    <property type="entry name" value="TOG"/>
    <property type="match status" value="5"/>
</dbReference>
<dbReference type="FunFam" id="1.25.10.10:FF:000019">
    <property type="entry name" value="Cytoskeleton-associated protein 5"/>
    <property type="match status" value="1"/>
</dbReference>
<dbReference type="Pfam" id="PF21040">
    <property type="entry name" value="CEP104-like_TOG"/>
    <property type="match status" value="1"/>
</dbReference>
<protein>
    <recommendedName>
        <fullName evidence="15">TOG domain-containing protein</fullName>
    </recommendedName>
</protein>
<comment type="subcellular location">
    <subcellularLocation>
        <location evidence="2">Chromosome</location>
        <location evidence="2">Centromere</location>
        <location evidence="2">Kinetochore</location>
    </subcellularLocation>
    <subcellularLocation>
        <location evidence="1">Cytoplasm</location>
        <location evidence="1">Cytoskeleton</location>
        <location evidence="1">Microtubule organizing center</location>
        <location evidence="1">Centrosome</location>
    </subcellularLocation>
    <subcellularLocation>
        <location evidence="3">Cytoplasm</location>
        <location evidence="3">Cytoskeleton</location>
        <location evidence="3">Spindle pole</location>
    </subcellularLocation>
</comment>
<feature type="compositionally biased region" description="Low complexity" evidence="14">
    <location>
        <begin position="548"/>
        <end position="571"/>
    </location>
</feature>
<evidence type="ECO:0000313" key="16">
    <source>
        <dbReference type="EMBL" id="KAJ1521498.1"/>
    </source>
</evidence>
<comment type="similarity">
    <text evidence="13">Belongs to the TOG/XMAP215 family.</text>
</comment>
<feature type="compositionally biased region" description="Low complexity" evidence="14">
    <location>
        <begin position="1116"/>
        <end position="1131"/>
    </location>
</feature>
<dbReference type="GO" id="GO:0000922">
    <property type="term" value="C:spindle pole"/>
    <property type="evidence" value="ECO:0007669"/>
    <property type="project" value="UniProtKB-SubCell"/>
</dbReference>
<evidence type="ECO:0000256" key="7">
    <source>
        <dbReference type="ARBA" id="ARBA00022737"/>
    </source>
</evidence>
<dbReference type="GO" id="GO:0051010">
    <property type="term" value="F:microtubule plus-end binding"/>
    <property type="evidence" value="ECO:0007669"/>
    <property type="project" value="InterPro"/>
</dbReference>
<dbReference type="SUPFAM" id="SSF48371">
    <property type="entry name" value="ARM repeat"/>
    <property type="match status" value="2"/>
</dbReference>
<reference evidence="16" key="1">
    <citation type="submission" date="2022-12" db="EMBL/GenBank/DDBJ databases">
        <title>Chromosome-level genome assembly of the bean flower thrips Megalurothrips usitatus.</title>
        <authorList>
            <person name="Ma L."/>
            <person name="Liu Q."/>
            <person name="Li H."/>
            <person name="Cai W."/>
        </authorList>
    </citation>
    <scope>NUCLEOTIDE SEQUENCE</scope>
    <source>
        <strain evidence="16">Cailab_2022a</strain>
    </source>
</reference>
<dbReference type="GO" id="GO:0046785">
    <property type="term" value="P:microtubule polymerization"/>
    <property type="evidence" value="ECO:0007669"/>
    <property type="project" value="InterPro"/>
</dbReference>
<accession>A0AAV7XAM5</accession>
<dbReference type="GO" id="GO:0000776">
    <property type="term" value="C:kinetochore"/>
    <property type="evidence" value="ECO:0007669"/>
    <property type="project" value="UniProtKB-KW"/>
</dbReference>
<feature type="compositionally biased region" description="Polar residues" evidence="14">
    <location>
        <begin position="2019"/>
        <end position="2029"/>
    </location>
</feature>
<evidence type="ECO:0000256" key="10">
    <source>
        <dbReference type="ARBA" id="ARBA00023212"/>
    </source>
</evidence>
<dbReference type="GO" id="GO:0005813">
    <property type="term" value="C:centrosome"/>
    <property type="evidence" value="ECO:0007669"/>
    <property type="project" value="UniProtKB-SubCell"/>
</dbReference>
<evidence type="ECO:0000256" key="8">
    <source>
        <dbReference type="ARBA" id="ARBA00022776"/>
    </source>
</evidence>
<feature type="compositionally biased region" description="Basic and acidic residues" evidence="14">
    <location>
        <begin position="572"/>
        <end position="585"/>
    </location>
</feature>
<dbReference type="Pfam" id="PF21041">
    <property type="entry name" value="XMAP215_CLASP_TOG"/>
    <property type="match status" value="4"/>
</dbReference>
<feature type="compositionally biased region" description="Acidic residues" evidence="14">
    <location>
        <begin position="1448"/>
        <end position="1464"/>
    </location>
</feature>
<dbReference type="InterPro" id="IPR048491">
    <property type="entry name" value="XMAP215_CLASP_TOG"/>
</dbReference>
<keyword evidence="4" id="KW-0158">Chromosome</keyword>
<dbReference type="FunFam" id="1.25.10.10:FF:000050">
    <property type="entry name" value="Cytoskeleton-associated protein 5 isoform X1"/>
    <property type="match status" value="1"/>
</dbReference>
<feature type="region of interest" description="Disordered" evidence="14">
    <location>
        <begin position="2019"/>
        <end position="2054"/>
    </location>
</feature>
<evidence type="ECO:0000256" key="11">
    <source>
        <dbReference type="ARBA" id="ARBA00023306"/>
    </source>
</evidence>
<dbReference type="FunFam" id="1.25.10.10:FF:000068">
    <property type="entry name" value="cytoskeleton-associated protein 5 isoform X1"/>
    <property type="match status" value="1"/>
</dbReference>
<dbReference type="Gene3D" id="1.25.10.10">
    <property type="entry name" value="Leucine-rich Repeat Variant"/>
    <property type="match status" value="5"/>
</dbReference>
<dbReference type="InterPro" id="IPR016024">
    <property type="entry name" value="ARM-type_fold"/>
</dbReference>
<dbReference type="GO" id="GO:0005874">
    <property type="term" value="C:microtubule"/>
    <property type="evidence" value="ECO:0007669"/>
    <property type="project" value="UniProtKB-ARBA"/>
</dbReference>
<feature type="domain" description="TOG" evidence="15">
    <location>
        <begin position="1"/>
        <end position="227"/>
    </location>
</feature>
<comment type="caution">
    <text evidence="16">The sequence shown here is derived from an EMBL/GenBank/DDBJ whole genome shotgun (WGS) entry which is preliminary data.</text>
</comment>
<evidence type="ECO:0000256" key="3">
    <source>
        <dbReference type="ARBA" id="ARBA00004647"/>
    </source>
</evidence>
<dbReference type="GO" id="GO:0051231">
    <property type="term" value="P:spindle elongation"/>
    <property type="evidence" value="ECO:0007669"/>
    <property type="project" value="UniProtKB-ARBA"/>
</dbReference>
<feature type="domain" description="TOG" evidence="15">
    <location>
        <begin position="846"/>
        <end position="1079"/>
    </location>
</feature>
<feature type="compositionally biased region" description="Low complexity" evidence="14">
    <location>
        <begin position="240"/>
        <end position="249"/>
    </location>
</feature>
<evidence type="ECO:0000256" key="9">
    <source>
        <dbReference type="ARBA" id="ARBA00022838"/>
    </source>
</evidence>
<evidence type="ECO:0000256" key="6">
    <source>
        <dbReference type="ARBA" id="ARBA00022618"/>
    </source>
</evidence>
<feature type="domain" description="TOG" evidence="15">
    <location>
        <begin position="269"/>
        <end position="508"/>
    </location>
</feature>
<keyword evidence="12" id="KW-0137">Centromere</keyword>